<dbReference type="EMBL" id="LAZR01004488">
    <property type="protein sequence ID" value="KKN08148.1"/>
    <property type="molecule type" value="Genomic_DNA"/>
</dbReference>
<gene>
    <name evidence="1" type="ORF">LCGC14_1059600</name>
</gene>
<sequence length="60" mass="6943">MGTRIFCKAVCCKWLGDEDEYIQRRCTRETLHLQPCASDADNVMACSEFEEEGDSPQIRR</sequence>
<proteinExistence type="predicted"/>
<organism evidence="1">
    <name type="scientific">marine sediment metagenome</name>
    <dbReference type="NCBI Taxonomy" id="412755"/>
    <lineage>
        <taxon>unclassified sequences</taxon>
        <taxon>metagenomes</taxon>
        <taxon>ecological metagenomes</taxon>
    </lineage>
</organism>
<comment type="caution">
    <text evidence="1">The sequence shown here is derived from an EMBL/GenBank/DDBJ whole genome shotgun (WGS) entry which is preliminary data.</text>
</comment>
<protein>
    <submittedName>
        <fullName evidence="1">Uncharacterized protein</fullName>
    </submittedName>
</protein>
<reference evidence="1" key="1">
    <citation type="journal article" date="2015" name="Nature">
        <title>Complex archaea that bridge the gap between prokaryotes and eukaryotes.</title>
        <authorList>
            <person name="Spang A."/>
            <person name="Saw J.H."/>
            <person name="Jorgensen S.L."/>
            <person name="Zaremba-Niedzwiedzka K."/>
            <person name="Martijn J."/>
            <person name="Lind A.E."/>
            <person name="van Eijk R."/>
            <person name="Schleper C."/>
            <person name="Guy L."/>
            <person name="Ettema T.J."/>
        </authorList>
    </citation>
    <scope>NUCLEOTIDE SEQUENCE</scope>
</reference>
<evidence type="ECO:0000313" key="1">
    <source>
        <dbReference type="EMBL" id="KKN08148.1"/>
    </source>
</evidence>
<dbReference type="AlphaFoldDB" id="A0A0F9QSB5"/>
<name>A0A0F9QSB5_9ZZZZ</name>
<accession>A0A0F9QSB5</accession>